<evidence type="ECO:0000313" key="2">
    <source>
        <dbReference type="Proteomes" id="UP000469670"/>
    </source>
</evidence>
<dbReference type="Proteomes" id="UP000469670">
    <property type="component" value="Unassembled WGS sequence"/>
</dbReference>
<protein>
    <submittedName>
        <fullName evidence="1">Uncharacterized protein</fullName>
    </submittedName>
</protein>
<proteinExistence type="predicted"/>
<name>A0A7K3RWF5_9ACTN</name>
<sequence length="55" mass="5057">MLVLVLVCVGVGGPPGSVVRPDGPSVPAFPGIVVLGDGGGDGGSVGRPSDGTGDG</sequence>
<comment type="caution">
    <text evidence="1">The sequence shown here is derived from an EMBL/GenBank/DDBJ whole genome shotgun (WGS) entry which is preliminary data.</text>
</comment>
<organism evidence="1 2">
    <name type="scientific">Streptomyces parvus</name>
    <dbReference type="NCBI Taxonomy" id="66428"/>
    <lineage>
        <taxon>Bacteria</taxon>
        <taxon>Bacillati</taxon>
        <taxon>Actinomycetota</taxon>
        <taxon>Actinomycetes</taxon>
        <taxon>Kitasatosporales</taxon>
        <taxon>Streptomycetaceae</taxon>
        <taxon>Streptomyces</taxon>
    </lineage>
</organism>
<dbReference type="EMBL" id="JAAGMP010000661">
    <property type="protein sequence ID" value="NEC19508.1"/>
    <property type="molecule type" value="Genomic_DNA"/>
</dbReference>
<gene>
    <name evidence="1" type="ORF">G3I50_14765</name>
</gene>
<reference evidence="1 2" key="1">
    <citation type="submission" date="2020-01" db="EMBL/GenBank/DDBJ databases">
        <title>Insect and environment-associated Actinomycetes.</title>
        <authorList>
            <person name="Currrie C."/>
            <person name="Chevrette M."/>
            <person name="Carlson C."/>
            <person name="Stubbendieck R."/>
            <person name="Wendt-Pienkowski E."/>
        </authorList>
    </citation>
    <scope>NUCLEOTIDE SEQUENCE [LARGE SCALE GENOMIC DNA]</scope>
    <source>
        <strain evidence="1 2">SID7590</strain>
    </source>
</reference>
<dbReference type="AlphaFoldDB" id="A0A7K3RWF5"/>
<evidence type="ECO:0000313" key="1">
    <source>
        <dbReference type="EMBL" id="NEC19508.1"/>
    </source>
</evidence>
<accession>A0A7K3RWF5</accession>